<dbReference type="GO" id="GO:0030488">
    <property type="term" value="P:tRNA methylation"/>
    <property type="evidence" value="ECO:0007669"/>
    <property type="project" value="TreeGrafter"/>
</dbReference>
<keyword evidence="3" id="KW-0808">Transferase</keyword>
<protein>
    <submittedName>
        <fullName evidence="5">Uncharacterized protein</fullName>
    </submittedName>
</protein>
<dbReference type="EMBL" id="BARW01001677">
    <property type="protein sequence ID" value="GAI62474.1"/>
    <property type="molecule type" value="Genomic_DNA"/>
</dbReference>
<dbReference type="InterPro" id="IPR007158">
    <property type="entry name" value="TrmY"/>
</dbReference>
<gene>
    <name evidence="5" type="ORF">S12H4_05163</name>
</gene>
<dbReference type="PANTHER" id="PTHR40703">
    <property type="entry name" value="TRNA (PSEUDOURIDINE(54)-N(1))-METHYLTRANSFERASE"/>
    <property type="match status" value="1"/>
</dbReference>
<dbReference type="SUPFAM" id="SSF75217">
    <property type="entry name" value="alpha/beta knot"/>
    <property type="match status" value="1"/>
</dbReference>
<keyword evidence="4" id="KW-0949">S-adenosyl-L-methionine</keyword>
<sequence length="196" mass="22844">MINLVNFLILIEKFPKFSKSDVDVGKTPIYVYNLCSIIRESFCLSYSIRKNNNLYLYFKALQLLIKYEGKKLRFLGSDERSQAILLNKALEKIIGNDKLQTQEWEKSTPGIFVKRLSNSGFILENINNILHNKIVFIAEFENKNLYLDVINLDDLDDMSEYCYIFPYSQNSQSSLRFLQVLWPSIIIFALSLGLRS</sequence>
<comment type="caution">
    <text evidence="5">The sequence shown here is derived from an EMBL/GenBank/DDBJ whole genome shotgun (WGS) entry which is preliminary data.</text>
</comment>
<evidence type="ECO:0000256" key="3">
    <source>
        <dbReference type="ARBA" id="ARBA00022679"/>
    </source>
</evidence>
<dbReference type="Gene3D" id="3.40.1280.10">
    <property type="match status" value="1"/>
</dbReference>
<keyword evidence="2" id="KW-0489">Methyltransferase</keyword>
<dbReference type="PANTHER" id="PTHR40703:SF1">
    <property type="entry name" value="TRNA (PSEUDOURIDINE(54)-N(1))-METHYLTRANSFERASE"/>
    <property type="match status" value="1"/>
</dbReference>
<evidence type="ECO:0000256" key="1">
    <source>
        <dbReference type="ARBA" id="ARBA00022490"/>
    </source>
</evidence>
<evidence type="ECO:0000256" key="2">
    <source>
        <dbReference type="ARBA" id="ARBA00022603"/>
    </source>
</evidence>
<dbReference type="InterPro" id="IPR029028">
    <property type="entry name" value="Alpha/beta_knot_MTases"/>
</dbReference>
<dbReference type="Pfam" id="PF04013">
    <property type="entry name" value="Methyltrn_RNA_2"/>
    <property type="match status" value="1"/>
</dbReference>
<dbReference type="AlphaFoldDB" id="X1S3Y3"/>
<accession>X1S3Y3</accession>
<dbReference type="GO" id="GO:0008175">
    <property type="term" value="F:tRNA methyltransferase activity"/>
    <property type="evidence" value="ECO:0007669"/>
    <property type="project" value="InterPro"/>
</dbReference>
<proteinExistence type="predicted"/>
<dbReference type="GO" id="GO:0008757">
    <property type="term" value="F:S-adenosylmethionine-dependent methyltransferase activity"/>
    <property type="evidence" value="ECO:0007669"/>
    <property type="project" value="TreeGrafter"/>
</dbReference>
<evidence type="ECO:0000313" key="5">
    <source>
        <dbReference type="EMBL" id="GAI62474.1"/>
    </source>
</evidence>
<reference evidence="5" key="1">
    <citation type="journal article" date="2014" name="Front. Microbiol.">
        <title>High frequency of phylogenetically diverse reductive dehalogenase-homologous genes in deep subseafloor sedimentary metagenomes.</title>
        <authorList>
            <person name="Kawai M."/>
            <person name="Futagami T."/>
            <person name="Toyoda A."/>
            <person name="Takaki Y."/>
            <person name="Nishi S."/>
            <person name="Hori S."/>
            <person name="Arai W."/>
            <person name="Tsubouchi T."/>
            <person name="Morono Y."/>
            <person name="Uchiyama I."/>
            <person name="Ito T."/>
            <person name="Fujiyama A."/>
            <person name="Inagaki F."/>
            <person name="Takami H."/>
        </authorList>
    </citation>
    <scope>NUCLEOTIDE SEQUENCE</scope>
    <source>
        <strain evidence="5">Expedition CK06-06</strain>
    </source>
</reference>
<keyword evidence="1" id="KW-0963">Cytoplasm</keyword>
<dbReference type="InterPro" id="IPR029026">
    <property type="entry name" value="tRNA_m1G_MTases_N"/>
</dbReference>
<name>X1S3Y3_9ZZZZ</name>
<evidence type="ECO:0000256" key="4">
    <source>
        <dbReference type="ARBA" id="ARBA00022691"/>
    </source>
</evidence>
<organism evidence="5">
    <name type="scientific">marine sediment metagenome</name>
    <dbReference type="NCBI Taxonomy" id="412755"/>
    <lineage>
        <taxon>unclassified sequences</taxon>
        <taxon>metagenomes</taxon>
        <taxon>ecological metagenomes</taxon>
    </lineage>
</organism>